<organism evidence="1 2">
    <name type="scientific">Brassica napus</name>
    <name type="common">Rape</name>
    <dbReference type="NCBI Taxonomy" id="3708"/>
    <lineage>
        <taxon>Eukaryota</taxon>
        <taxon>Viridiplantae</taxon>
        <taxon>Streptophyta</taxon>
        <taxon>Embryophyta</taxon>
        <taxon>Tracheophyta</taxon>
        <taxon>Spermatophyta</taxon>
        <taxon>Magnoliopsida</taxon>
        <taxon>eudicotyledons</taxon>
        <taxon>Gunneridae</taxon>
        <taxon>Pentapetalae</taxon>
        <taxon>rosids</taxon>
        <taxon>malvids</taxon>
        <taxon>Brassicales</taxon>
        <taxon>Brassicaceae</taxon>
        <taxon>Brassiceae</taxon>
        <taxon>Brassica</taxon>
    </lineage>
</organism>
<evidence type="ECO:0000313" key="1">
    <source>
        <dbReference type="EMBL" id="KAH0867122.1"/>
    </source>
</evidence>
<protein>
    <submittedName>
        <fullName evidence="1">Uncharacterized protein</fullName>
    </submittedName>
</protein>
<dbReference type="EMBL" id="JAGKQM010000017">
    <property type="protein sequence ID" value="KAH0867122.1"/>
    <property type="molecule type" value="Genomic_DNA"/>
</dbReference>
<sequence length="44" mass="5274">MGNLRDFHMLGRRIGINRQWFLLRSSIWMRYPEDQSQGLRGGSH</sequence>
<proteinExistence type="predicted"/>
<comment type="caution">
    <text evidence="1">The sequence shown here is derived from an EMBL/GenBank/DDBJ whole genome shotgun (WGS) entry which is preliminary data.</text>
</comment>
<dbReference type="Proteomes" id="UP000824890">
    <property type="component" value="Unassembled WGS sequence"/>
</dbReference>
<name>A0ABQ7YG26_BRANA</name>
<accession>A0ABQ7YG26</accession>
<evidence type="ECO:0000313" key="2">
    <source>
        <dbReference type="Proteomes" id="UP000824890"/>
    </source>
</evidence>
<reference evidence="1 2" key="1">
    <citation type="submission" date="2021-05" db="EMBL/GenBank/DDBJ databases">
        <title>Genome Assembly of Synthetic Allotetraploid Brassica napus Reveals Homoeologous Exchanges between Subgenomes.</title>
        <authorList>
            <person name="Davis J.T."/>
        </authorList>
    </citation>
    <scope>NUCLEOTIDE SEQUENCE [LARGE SCALE GENOMIC DNA]</scope>
    <source>
        <strain evidence="2">cv. Da-Ae</strain>
        <tissue evidence="1">Seedling</tissue>
    </source>
</reference>
<keyword evidence="2" id="KW-1185">Reference proteome</keyword>
<gene>
    <name evidence="1" type="ORF">HID58_074144</name>
</gene>